<evidence type="ECO:0000259" key="9">
    <source>
        <dbReference type="PROSITE" id="PS50928"/>
    </source>
</evidence>
<feature type="domain" description="ABC transmembrane type-1" evidence="9">
    <location>
        <begin position="219"/>
        <end position="427"/>
    </location>
</feature>
<dbReference type="EMBL" id="JBHUDD010000059">
    <property type="protein sequence ID" value="MFD1510226.1"/>
    <property type="molecule type" value="Genomic_DNA"/>
</dbReference>
<feature type="transmembrane region" description="Helical" evidence="8">
    <location>
        <begin position="43"/>
        <end position="63"/>
    </location>
</feature>
<keyword evidence="7 8" id="KW-0472">Membrane</keyword>
<reference evidence="11" key="1">
    <citation type="journal article" date="2019" name="Int. J. Syst. Evol. Microbiol.">
        <title>The Global Catalogue of Microorganisms (GCM) 10K type strain sequencing project: providing services to taxonomists for standard genome sequencing and annotation.</title>
        <authorList>
            <consortium name="The Broad Institute Genomics Platform"/>
            <consortium name="The Broad Institute Genome Sequencing Center for Infectious Disease"/>
            <person name="Wu L."/>
            <person name="Ma J."/>
        </authorList>
    </citation>
    <scope>NUCLEOTIDE SEQUENCE [LARGE SCALE GENOMIC DNA]</scope>
    <source>
        <strain evidence="11">CGMCC 1.12477</strain>
    </source>
</reference>
<evidence type="ECO:0000256" key="3">
    <source>
        <dbReference type="ARBA" id="ARBA00022448"/>
    </source>
</evidence>
<feature type="transmembrane region" description="Helical" evidence="8">
    <location>
        <begin position="222"/>
        <end position="245"/>
    </location>
</feature>
<keyword evidence="4" id="KW-1003">Cell membrane</keyword>
<protein>
    <submittedName>
        <fullName evidence="10">ABC transporter permease</fullName>
    </submittedName>
</protein>
<organism evidence="10 11">
    <name type="scientific">Lacimonas salitolerans</name>
    <dbReference type="NCBI Taxonomy" id="1323750"/>
    <lineage>
        <taxon>Bacteria</taxon>
        <taxon>Pseudomonadati</taxon>
        <taxon>Pseudomonadota</taxon>
        <taxon>Alphaproteobacteria</taxon>
        <taxon>Rhodobacterales</taxon>
        <taxon>Paracoccaceae</taxon>
        <taxon>Lacimonas</taxon>
    </lineage>
</organism>
<evidence type="ECO:0000256" key="2">
    <source>
        <dbReference type="ARBA" id="ARBA00007069"/>
    </source>
</evidence>
<dbReference type="InterPro" id="IPR035906">
    <property type="entry name" value="MetI-like_sf"/>
</dbReference>
<evidence type="ECO:0000256" key="5">
    <source>
        <dbReference type="ARBA" id="ARBA00022692"/>
    </source>
</evidence>
<dbReference type="CDD" id="cd06261">
    <property type="entry name" value="TM_PBP2"/>
    <property type="match status" value="1"/>
</dbReference>
<dbReference type="InterPro" id="IPR000515">
    <property type="entry name" value="MetI-like"/>
</dbReference>
<feature type="transmembrane region" description="Helical" evidence="8">
    <location>
        <begin position="404"/>
        <end position="427"/>
    </location>
</feature>
<feature type="transmembrane region" description="Helical" evidence="8">
    <location>
        <begin position="251"/>
        <end position="269"/>
    </location>
</feature>
<dbReference type="Proteomes" id="UP001597186">
    <property type="component" value="Unassembled WGS sequence"/>
</dbReference>
<evidence type="ECO:0000256" key="1">
    <source>
        <dbReference type="ARBA" id="ARBA00004651"/>
    </source>
</evidence>
<gene>
    <name evidence="10" type="ORF">ACFTOW_12515</name>
</gene>
<feature type="transmembrane region" description="Helical" evidence="8">
    <location>
        <begin position="307"/>
        <end position="328"/>
    </location>
</feature>
<dbReference type="RefSeq" id="WP_379916185.1">
    <property type="nucleotide sequence ID" value="NZ_JBHUDD010000059.1"/>
</dbReference>
<dbReference type="SUPFAM" id="SSF161098">
    <property type="entry name" value="MetI-like"/>
    <property type="match status" value="1"/>
</dbReference>
<comment type="caution">
    <text evidence="10">The sequence shown here is derived from an EMBL/GenBank/DDBJ whole genome shotgun (WGS) entry which is preliminary data.</text>
</comment>
<evidence type="ECO:0000256" key="6">
    <source>
        <dbReference type="ARBA" id="ARBA00022989"/>
    </source>
</evidence>
<dbReference type="Gene3D" id="1.10.3720.10">
    <property type="entry name" value="MetI-like"/>
    <property type="match status" value="1"/>
</dbReference>
<evidence type="ECO:0000256" key="8">
    <source>
        <dbReference type="RuleBase" id="RU363032"/>
    </source>
</evidence>
<keyword evidence="5 8" id="KW-0812">Transmembrane</keyword>
<evidence type="ECO:0000256" key="7">
    <source>
        <dbReference type="ARBA" id="ARBA00023136"/>
    </source>
</evidence>
<keyword evidence="3 8" id="KW-0813">Transport</keyword>
<comment type="subcellular location">
    <subcellularLocation>
        <location evidence="1 8">Cell membrane</location>
        <topology evidence="1 8">Multi-pass membrane protein</topology>
    </subcellularLocation>
</comment>
<evidence type="ECO:0000256" key="4">
    <source>
        <dbReference type="ARBA" id="ARBA00022475"/>
    </source>
</evidence>
<sequence length="439" mass="48578">MADATANMTGATKQGKPALLKTADGKPLKAALISAQAAARRRAFLLVLPLLAFVLITFVMPIGQMLHQSFYNSGFTIHEDIGTRTETPIMQNISAWFDENPAGTEPDEAAFAALHHDFLLLRELRAPGQVGTRINYERSGSRSLFTKTARGAERMEPPYREAFIDVDEDWTDPELWRVMRDASSAYTINFYLAALDFSKNADGEIVSVNENRQIYITLFQRTLFLSVLITFLTFVLGYPVAHLLATLPLRYSNLLMIFVLLPFWTSLLVRTTSWMVLLQGQGVVNNTLVAAGIVGDNSRLEMMYNQTGTVVAMTHILLPFMILPLYSVMRPINPSYVRAARSLGATSWTAFRRIYFPQTVPGIGAGALLVFILSVGYYITPALVGGASGQLISNLIAFHMQNSLNWSLAAALAALLLAGILILYWLYDRLIGIDNLKLG</sequence>
<accession>A0ABW4EJ87</accession>
<feature type="transmembrane region" description="Helical" evidence="8">
    <location>
        <begin position="362"/>
        <end position="384"/>
    </location>
</feature>
<dbReference type="Pfam" id="PF00528">
    <property type="entry name" value="BPD_transp_1"/>
    <property type="match status" value="1"/>
</dbReference>
<keyword evidence="11" id="KW-1185">Reference proteome</keyword>
<evidence type="ECO:0000313" key="11">
    <source>
        <dbReference type="Proteomes" id="UP001597186"/>
    </source>
</evidence>
<proteinExistence type="inferred from homology"/>
<dbReference type="PANTHER" id="PTHR42929:SF5">
    <property type="entry name" value="ABC TRANSPORTER PERMEASE PROTEIN"/>
    <property type="match status" value="1"/>
</dbReference>
<comment type="similarity">
    <text evidence="2">Belongs to the binding-protein-dependent transport system permease family. CysTW subfamily.</text>
</comment>
<evidence type="ECO:0000313" key="10">
    <source>
        <dbReference type="EMBL" id="MFD1510226.1"/>
    </source>
</evidence>
<name>A0ABW4EJ87_9RHOB</name>
<dbReference type="PROSITE" id="PS50928">
    <property type="entry name" value="ABC_TM1"/>
    <property type="match status" value="1"/>
</dbReference>
<keyword evidence="6 8" id="KW-1133">Transmembrane helix</keyword>
<dbReference type="PANTHER" id="PTHR42929">
    <property type="entry name" value="INNER MEMBRANE ABC TRANSPORTER PERMEASE PROTEIN YDCU-RELATED-RELATED"/>
    <property type="match status" value="1"/>
</dbReference>